<dbReference type="InterPro" id="IPR010093">
    <property type="entry name" value="SinI_DNA-bd"/>
</dbReference>
<sequence length="85" mass="9575">MENNEFLSTAELAKMLGVSRVTVFKKVKLGEIKAQKRGRNFVILRKDLPAALGTVVSEEQKKNINQAIKKAVKQYGEAFRLLGRE</sequence>
<dbReference type="NCBIfam" id="TIGR01764">
    <property type="entry name" value="excise"/>
    <property type="match status" value="1"/>
</dbReference>
<organism evidence="2 3">
    <name type="scientific">Candidatus Harrisonbacteria bacterium RIFCSPHIGHO2_12_FULL_48_16</name>
    <dbReference type="NCBI Taxonomy" id="1798405"/>
    <lineage>
        <taxon>Bacteria</taxon>
        <taxon>Candidatus Harrisoniibacteriota</taxon>
    </lineage>
</organism>
<proteinExistence type="predicted"/>
<dbReference type="Pfam" id="PF12728">
    <property type="entry name" value="HTH_17"/>
    <property type="match status" value="1"/>
</dbReference>
<dbReference type="InterPro" id="IPR041657">
    <property type="entry name" value="HTH_17"/>
</dbReference>
<name>A0A1G1ZGF4_9BACT</name>
<dbReference type="AlphaFoldDB" id="A0A1G1ZGF4"/>
<dbReference type="GO" id="GO:0003677">
    <property type="term" value="F:DNA binding"/>
    <property type="evidence" value="ECO:0007669"/>
    <property type="project" value="InterPro"/>
</dbReference>
<dbReference type="Proteomes" id="UP000177174">
    <property type="component" value="Unassembled WGS sequence"/>
</dbReference>
<feature type="domain" description="Helix-turn-helix" evidence="1">
    <location>
        <begin position="6"/>
        <end position="48"/>
    </location>
</feature>
<comment type="caution">
    <text evidence="2">The sequence shown here is derived from an EMBL/GenBank/DDBJ whole genome shotgun (WGS) entry which is preliminary data.</text>
</comment>
<accession>A0A1G1ZGF4</accession>
<protein>
    <recommendedName>
        <fullName evidence="1">Helix-turn-helix domain-containing protein</fullName>
    </recommendedName>
</protein>
<evidence type="ECO:0000313" key="2">
    <source>
        <dbReference type="EMBL" id="OGY63595.1"/>
    </source>
</evidence>
<dbReference type="EMBL" id="MHJH01000037">
    <property type="protein sequence ID" value="OGY63595.1"/>
    <property type="molecule type" value="Genomic_DNA"/>
</dbReference>
<evidence type="ECO:0000313" key="3">
    <source>
        <dbReference type="Proteomes" id="UP000177174"/>
    </source>
</evidence>
<reference evidence="2 3" key="1">
    <citation type="journal article" date="2016" name="Nat. Commun.">
        <title>Thousands of microbial genomes shed light on interconnected biogeochemical processes in an aquifer system.</title>
        <authorList>
            <person name="Anantharaman K."/>
            <person name="Brown C.T."/>
            <person name="Hug L.A."/>
            <person name="Sharon I."/>
            <person name="Castelle C.J."/>
            <person name="Probst A.J."/>
            <person name="Thomas B.C."/>
            <person name="Singh A."/>
            <person name="Wilkins M.J."/>
            <person name="Karaoz U."/>
            <person name="Brodie E.L."/>
            <person name="Williams K.H."/>
            <person name="Hubbard S.S."/>
            <person name="Banfield J.F."/>
        </authorList>
    </citation>
    <scope>NUCLEOTIDE SEQUENCE [LARGE SCALE GENOMIC DNA]</scope>
</reference>
<gene>
    <name evidence="2" type="ORF">A3E64_00095</name>
</gene>
<evidence type="ECO:0000259" key="1">
    <source>
        <dbReference type="Pfam" id="PF12728"/>
    </source>
</evidence>